<protein>
    <submittedName>
        <fullName evidence="1">Uncharacterized protein</fullName>
    </submittedName>
</protein>
<dbReference type="Gramene" id="OGLUM04G00850.1">
    <property type="protein sequence ID" value="OGLUM04G00850.1"/>
    <property type="gene ID" value="OGLUM04G00850"/>
</dbReference>
<dbReference type="STRING" id="40148.A0A0D9ZGJ0"/>
<evidence type="ECO:0000313" key="1">
    <source>
        <dbReference type="EnsemblPlants" id="OGLUM04G00850.1"/>
    </source>
</evidence>
<dbReference type="EnsemblPlants" id="OGLUM04G00850.1">
    <property type="protein sequence ID" value="OGLUM04G00850.1"/>
    <property type="gene ID" value="OGLUM04G00850"/>
</dbReference>
<accession>A0A0D9ZGJ0</accession>
<keyword evidence="2" id="KW-1185">Reference proteome</keyword>
<dbReference type="PANTHER" id="PTHR31549:SF80">
    <property type="entry name" value="OS12G0481000 PROTEIN"/>
    <property type="match status" value="1"/>
</dbReference>
<dbReference type="PANTHER" id="PTHR31549">
    <property type="entry name" value="PROTEIN, PUTATIVE (DUF247)-RELATED-RELATED"/>
    <property type="match status" value="1"/>
</dbReference>
<sequence length="148" mass="16687">MEEHKRRALLQLLRRTGDLVAAVEAVAEALEDAYMDLDGDKWRGGGDRDKFVEVMVTDGCFLLEVMRTAEVDGEVDDYAANDPVFSHHGELYVFLYVRRDMLMTENQLPLLVLLRLFAVVCGPHKEACCYQHSQADINIDQVGPDNDG</sequence>
<dbReference type="eggNOG" id="ENOG502QR4P">
    <property type="taxonomic scope" value="Eukaryota"/>
</dbReference>
<evidence type="ECO:0000313" key="2">
    <source>
        <dbReference type="Proteomes" id="UP000026961"/>
    </source>
</evidence>
<organism evidence="1">
    <name type="scientific">Oryza glumipatula</name>
    <dbReference type="NCBI Taxonomy" id="40148"/>
    <lineage>
        <taxon>Eukaryota</taxon>
        <taxon>Viridiplantae</taxon>
        <taxon>Streptophyta</taxon>
        <taxon>Embryophyta</taxon>
        <taxon>Tracheophyta</taxon>
        <taxon>Spermatophyta</taxon>
        <taxon>Magnoliopsida</taxon>
        <taxon>Liliopsida</taxon>
        <taxon>Poales</taxon>
        <taxon>Poaceae</taxon>
        <taxon>BOP clade</taxon>
        <taxon>Oryzoideae</taxon>
        <taxon>Oryzeae</taxon>
        <taxon>Oryzinae</taxon>
        <taxon>Oryza</taxon>
    </lineage>
</organism>
<dbReference type="HOGENOM" id="CLU_094384_1_0_1"/>
<dbReference type="InterPro" id="IPR004158">
    <property type="entry name" value="DUF247_pln"/>
</dbReference>
<dbReference type="Proteomes" id="UP000026961">
    <property type="component" value="Chromosome 4"/>
</dbReference>
<proteinExistence type="predicted"/>
<name>A0A0D9ZGJ0_9ORYZ</name>
<reference evidence="1" key="1">
    <citation type="submission" date="2015-04" db="UniProtKB">
        <authorList>
            <consortium name="EnsemblPlants"/>
        </authorList>
    </citation>
    <scope>IDENTIFICATION</scope>
</reference>
<dbReference type="AlphaFoldDB" id="A0A0D9ZGJ0"/>
<reference evidence="1" key="2">
    <citation type="submission" date="2018-05" db="EMBL/GenBank/DDBJ databases">
        <title>OgluRS3 (Oryza glumaepatula Reference Sequence Version 3).</title>
        <authorList>
            <person name="Zhang J."/>
            <person name="Kudrna D."/>
            <person name="Lee S."/>
            <person name="Talag J."/>
            <person name="Welchert J."/>
            <person name="Wing R.A."/>
        </authorList>
    </citation>
    <scope>NUCLEOTIDE SEQUENCE [LARGE SCALE GENOMIC DNA]</scope>
</reference>
<dbReference type="Pfam" id="PF03140">
    <property type="entry name" value="DUF247"/>
    <property type="match status" value="1"/>
</dbReference>